<gene>
    <name evidence="1" type="ORF">XENTR_v90027366mg</name>
</gene>
<evidence type="ECO:0000313" key="1">
    <source>
        <dbReference type="EMBL" id="OCA14253.1"/>
    </source>
</evidence>
<sequence>MFLLLFPPITSLCPFFSFRPDLPVSYIQSELAFANEEECQSFLASLSLVFAGNDASKIDCKLSLAVLPNF</sequence>
<dbReference type="STRING" id="8364.ENSXETP00000002664"/>
<reference evidence="1" key="1">
    <citation type="submission" date="2009-11" db="EMBL/GenBank/DDBJ databases">
        <authorList>
            <consortium name="US DOE Joint Genome Institute (JGI-PGF)"/>
            <person name="Ottilar R."/>
            <person name="Schmutz J."/>
            <person name="Salamov A."/>
            <person name="Cheng J.F."/>
            <person name="Lucas S."/>
            <person name="Pitluck S."/>
            <person name="Gundlach H."/>
            <person name="Guo Y."/>
            <person name="Haberer G."/>
            <person name="Nasrallah J."/>
            <person name="Mayer K.F.X."/>
            <person name="van de Peer Y."/>
            <person name="Weigel D."/>
            <person name="Grigoriev I.V."/>
        </authorList>
    </citation>
    <scope>NUCLEOTIDE SEQUENCE</scope>
    <source>
        <strain evidence="1">Nigerian</strain>
    </source>
</reference>
<organism evidence="1">
    <name type="scientific">Xenopus tropicalis</name>
    <name type="common">Western clawed frog</name>
    <name type="synonym">Silurana tropicalis</name>
    <dbReference type="NCBI Taxonomy" id="8364"/>
    <lineage>
        <taxon>Eukaryota</taxon>
        <taxon>Metazoa</taxon>
        <taxon>Chordata</taxon>
        <taxon>Craniata</taxon>
        <taxon>Vertebrata</taxon>
        <taxon>Euteleostomi</taxon>
        <taxon>Amphibia</taxon>
        <taxon>Batrachia</taxon>
        <taxon>Anura</taxon>
        <taxon>Pipoidea</taxon>
        <taxon>Pipidae</taxon>
        <taxon>Xenopodinae</taxon>
        <taxon>Xenopus</taxon>
        <taxon>Silurana</taxon>
    </lineage>
</organism>
<dbReference type="EMBL" id="KV461996">
    <property type="protein sequence ID" value="OCA14253.1"/>
    <property type="molecule type" value="Genomic_DNA"/>
</dbReference>
<name>A0A1B8XUB4_XENTR</name>
<dbReference type="AlphaFoldDB" id="A0A1B8XUB4"/>
<reference evidence="1" key="3">
    <citation type="submission" date="2016-05" db="EMBL/GenBank/DDBJ databases">
        <title>WGS assembly of Xenopus tropicalis.</title>
        <authorList>
            <person name="Sessions A."/>
            <person name="Jenkins J."/>
            <person name="Mitros T."/>
            <person name="Lyons J.T."/>
            <person name="Dichmann D.S."/>
            <person name="Robert J."/>
            <person name="Harland R.M."/>
            <person name="Rokhsar D.S."/>
        </authorList>
    </citation>
    <scope>NUCLEOTIDE SEQUENCE</scope>
    <source>
        <strain evidence="1">Nigerian</strain>
    </source>
</reference>
<proteinExistence type="predicted"/>
<protein>
    <submittedName>
        <fullName evidence="1">Uncharacterized protein</fullName>
    </submittedName>
</protein>
<accession>A0A1B8XUB4</accession>
<reference evidence="1" key="2">
    <citation type="journal article" date="2010" name="Science">
        <title>The genome of the Western clawed frog Xenopus tropicalis.</title>
        <authorList>
            <person name="Hellsten U."/>
            <person name="Harland R.M."/>
            <person name="Gilchrist M.J."/>
            <person name="Hendrix D."/>
            <person name="Jurka J."/>
            <person name="Kapitonov V."/>
            <person name="Ovcharenko I."/>
            <person name="Putnam N.H."/>
            <person name="Shu S."/>
            <person name="Taher L."/>
            <person name="Blitz I.L."/>
            <person name="Blumberg B."/>
            <person name="Dichmann D.S."/>
            <person name="Dubchak I."/>
            <person name="Amaya E."/>
            <person name="Detter J.C."/>
            <person name="Fletcher R."/>
            <person name="Gerhard D.S."/>
            <person name="Goodstein D."/>
            <person name="Graves T."/>
            <person name="Grigoriev I.V."/>
            <person name="Grimwood J."/>
            <person name="Kawashima T."/>
            <person name="Lindquist E."/>
            <person name="Lucas S.M."/>
            <person name="Mead P.E."/>
            <person name="Mitros T."/>
            <person name="Ogino H."/>
            <person name="Ohta Y."/>
            <person name="Poliakov A.V."/>
            <person name="Pollet N."/>
            <person name="Robert J."/>
            <person name="Salamov A."/>
            <person name="Sater A.K."/>
            <person name="Schmutz J."/>
            <person name="Terry A."/>
            <person name="Vize P.D."/>
            <person name="Warren W.C."/>
            <person name="Wells D."/>
            <person name="Wills A."/>
            <person name="Wilson R.K."/>
            <person name="Zimmerman L.B."/>
            <person name="Zorn A.M."/>
            <person name="Grainger R."/>
            <person name="Grammer T."/>
            <person name="Khokha M.K."/>
            <person name="Richardson P.M."/>
            <person name="Rokhsar D.S."/>
        </authorList>
    </citation>
    <scope>NUCLEOTIDE SEQUENCE [LARGE SCALE GENOMIC DNA]</scope>
    <source>
        <strain evidence="1">Nigerian</strain>
    </source>
</reference>